<comment type="similarity">
    <text evidence="9">Belongs to the binding-protein-dependent transport system permease family. OppBC subfamily.</text>
</comment>
<evidence type="ECO:0000256" key="2">
    <source>
        <dbReference type="ARBA" id="ARBA00022448"/>
    </source>
</evidence>
<dbReference type="Pfam" id="PF00528">
    <property type="entry name" value="BPD_transp_1"/>
    <property type="match status" value="1"/>
</dbReference>
<dbReference type="PANTHER" id="PTHR43163:SF6">
    <property type="entry name" value="DIPEPTIDE TRANSPORT SYSTEM PERMEASE PROTEIN DPPB-RELATED"/>
    <property type="match status" value="1"/>
</dbReference>
<feature type="transmembrane region" description="Helical" evidence="10">
    <location>
        <begin position="106"/>
        <end position="127"/>
    </location>
</feature>
<dbReference type="InterPro" id="IPR045621">
    <property type="entry name" value="BPD_transp_1_N"/>
</dbReference>
<accession>A0A1H2R8T5</accession>
<name>A0A1H2R8T5_9EURY</name>
<evidence type="ECO:0000313" key="12">
    <source>
        <dbReference type="EMBL" id="SDW15883.1"/>
    </source>
</evidence>
<dbReference type="InterPro" id="IPR000515">
    <property type="entry name" value="MetI-like"/>
</dbReference>
<evidence type="ECO:0000256" key="6">
    <source>
        <dbReference type="ARBA" id="ARBA00022989"/>
    </source>
</evidence>
<dbReference type="AlphaFoldDB" id="A0A1H2R8T5"/>
<feature type="transmembrane region" description="Helical" evidence="10">
    <location>
        <begin position="12"/>
        <end position="32"/>
    </location>
</feature>
<evidence type="ECO:0000256" key="9">
    <source>
        <dbReference type="ARBA" id="ARBA00024202"/>
    </source>
</evidence>
<dbReference type="PROSITE" id="PS50928">
    <property type="entry name" value="ABC_TM1"/>
    <property type="match status" value="1"/>
</dbReference>
<dbReference type="GO" id="GO:0005886">
    <property type="term" value="C:plasma membrane"/>
    <property type="evidence" value="ECO:0007669"/>
    <property type="project" value="UniProtKB-SubCell"/>
</dbReference>
<dbReference type="InterPro" id="IPR035906">
    <property type="entry name" value="MetI-like_sf"/>
</dbReference>
<evidence type="ECO:0000256" key="8">
    <source>
        <dbReference type="ARBA" id="ARBA00023136"/>
    </source>
</evidence>
<feature type="domain" description="ABC transmembrane type-1" evidence="11">
    <location>
        <begin position="100"/>
        <end position="304"/>
    </location>
</feature>
<evidence type="ECO:0000256" key="7">
    <source>
        <dbReference type="ARBA" id="ARBA00023065"/>
    </source>
</evidence>
<dbReference type="GO" id="GO:0015099">
    <property type="term" value="F:nickel cation transmembrane transporter activity"/>
    <property type="evidence" value="ECO:0007669"/>
    <property type="project" value="InterPro"/>
</dbReference>
<dbReference type="Proteomes" id="UP000198669">
    <property type="component" value="Unassembled WGS sequence"/>
</dbReference>
<evidence type="ECO:0000256" key="1">
    <source>
        <dbReference type="ARBA" id="ARBA00004651"/>
    </source>
</evidence>
<dbReference type="CDD" id="cd06261">
    <property type="entry name" value="TM_PBP2"/>
    <property type="match status" value="1"/>
</dbReference>
<gene>
    <name evidence="12" type="ORF">SAMN04515625_0470</name>
</gene>
<dbReference type="Gene3D" id="1.10.3720.10">
    <property type="entry name" value="MetI-like"/>
    <property type="match status" value="1"/>
</dbReference>
<feature type="transmembrane region" description="Helical" evidence="10">
    <location>
        <begin position="286"/>
        <end position="307"/>
    </location>
</feature>
<keyword evidence="7" id="KW-0406">Ion transport</keyword>
<organism evidence="12 13">
    <name type="scientific">Methanohalophilus halophilus</name>
    <dbReference type="NCBI Taxonomy" id="2177"/>
    <lineage>
        <taxon>Archaea</taxon>
        <taxon>Methanobacteriati</taxon>
        <taxon>Methanobacteriota</taxon>
        <taxon>Stenosarchaea group</taxon>
        <taxon>Methanomicrobia</taxon>
        <taxon>Methanosarcinales</taxon>
        <taxon>Methanosarcinaceae</taxon>
        <taxon>Methanohalophilus</taxon>
    </lineage>
</organism>
<dbReference type="SUPFAM" id="SSF161098">
    <property type="entry name" value="MetI-like"/>
    <property type="match status" value="1"/>
</dbReference>
<feature type="transmembrane region" description="Helical" evidence="10">
    <location>
        <begin position="178"/>
        <end position="197"/>
    </location>
</feature>
<dbReference type="InterPro" id="IPR050045">
    <property type="entry name" value="Opp2B"/>
</dbReference>
<evidence type="ECO:0000313" key="13">
    <source>
        <dbReference type="Proteomes" id="UP000198669"/>
    </source>
</evidence>
<evidence type="ECO:0000256" key="4">
    <source>
        <dbReference type="ARBA" id="ARBA00022596"/>
    </source>
</evidence>
<keyword evidence="3" id="KW-1003">Cell membrane</keyword>
<dbReference type="NCBIfam" id="NF045470">
    <property type="entry name" value="Opp2B"/>
    <property type="match status" value="1"/>
</dbReference>
<evidence type="ECO:0000256" key="3">
    <source>
        <dbReference type="ARBA" id="ARBA00022475"/>
    </source>
</evidence>
<keyword evidence="2 10" id="KW-0813">Transport</keyword>
<evidence type="ECO:0000256" key="5">
    <source>
        <dbReference type="ARBA" id="ARBA00022692"/>
    </source>
</evidence>
<evidence type="ECO:0000256" key="10">
    <source>
        <dbReference type="RuleBase" id="RU363032"/>
    </source>
</evidence>
<keyword evidence="8 10" id="KW-0472">Membrane</keyword>
<feature type="transmembrane region" description="Helical" evidence="10">
    <location>
        <begin position="139"/>
        <end position="166"/>
    </location>
</feature>
<sequence length="318" mass="35307">MIMFAYLMRRVLFLIPTLLLVSIISFSIIHIAPGDPAELLLTGPDGVADPQVVEEFREEMGFDQPFHIQYGTWLMQVLSGDLGYSYMTDQPVAKAILHNFGATFKLAVVSMIFTLLIAIPGGIIAALAKDTWKDDLSRFFSLFGVSIPNFWQGYLMILVFAIFLDILPVGGYGDGGDLYHMILPALTLGTSSAAVLMRLMRSSLLDVLDHDYILSARARGLPEYIIIGKHALKNAFIPVVTMMGLSFGYLLNGSVIIETVFAWPGIGNLMVSSIYSRDYPMIQGTLLFVAGIFVIINLLVDISYAYLDPRLRYDKRNL</sequence>
<keyword evidence="5 10" id="KW-0812">Transmembrane</keyword>
<keyword evidence="6 10" id="KW-1133">Transmembrane helix</keyword>
<dbReference type="PANTHER" id="PTHR43163">
    <property type="entry name" value="DIPEPTIDE TRANSPORT SYSTEM PERMEASE PROTEIN DPPB-RELATED"/>
    <property type="match status" value="1"/>
</dbReference>
<reference evidence="12 13" key="1">
    <citation type="submission" date="2016-10" db="EMBL/GenBank/DDBJ databases">
        <authorList>
            <person name="de Groot N.N."/>
        </authorList>
    </citation>
    <scope>NUCLEOTIDE SEQUENCE [LARGE SCALE GENOMIC DNA]</scope>
    <source>
        <strain evidence="12 13">Z-7982</strain>
    </source>
</reference>
<dbReference type="Pfam" id="PF19300">
    <property type="entry name" value="BPD_transp_1_N"/>
    <property type="match status" value="1"/>
</dbReference>
<protein>
    <submittedName>
        <fullName evidence="12">Peptide/nickel transport system permease protein</fullName>
    </submittedName>
</protein>
<proteinExistence type="inferred from homology"/>
<feature type="transmembrane region" description="Helical" evidence="10">
    <location>
        <begin position="235"/>
        <end position="266"/>
    </location>
</feature>
<dbReference type="EMBL" id="FNMU01000001">
    <property type="protein sequence ID" value="SDW15883.1"/>
    <property type="molecule type" value="Genomic_DNA"/>
</dbReference>
<keyword evidence="4" id="KW-0533">Nickel</keyword>
<comment type="subcellular location">
    <subcellularLocation>
        <location evidence="1 10">Cell membrane</location>
        <topology evidence="1 10">Multi-pass membrane protein</topology>
    </subcellularLocation>
</comment>
<evidence type="ECO:0000259" key="11">
    <source>
        <dbReference type="PROSITE" id="PS50928"/>
    </source>
</evidence>